<evidence type="ECO:0000313" key="7">
    <source>
        <dbReference type="Proteomes" id="UP000581769"/>
    </source>
</evidence>
<dbReference type="PANTHER" id="PTHR43563:SF1">
    <property type="entry name" value="AMINE OXIDASE [FLAVIN-CONTAINING] B"/>
    <property type="match status" value="1"/>
</dbReference>
<evidence type="ECO:0000256" key="1">
    <source>
        <dbReference type="ARBA" id="ARBA00001974"/>
    </source>
</evidence>
<evidence type="ECO:0000313" key="6">
    <source>
        <dbReference type="EMBL" id="MBB4685745.1"/>
    </source>
</evidence>
<dbReference type="RefSeq" id="WP_184780722.1">
    <property type="nucleotide sequence ID" value="NZ_JACHMG010000001.1"/>
</dbReference>
<dbReference type="Gene3D" id="1.10.405.10">
    <property type="entry name" value="Guanine Nucleotide Dissociation Inhibitor, domain 1"/>
    <property type="match status" value="1"/>
</dbReference>
<dbReference type="EMBL" id="JACHMG010000001">
    <property type="protein sequence ID" value="MBB4685745.1"/>
    <property type="molecule type" value="Genomic_DNA"/>
</dbReference>
<dbReference type="Gene3D" id="3.50.50.60">
    <property type="entry name" value="FAD/NAD(P)-binding domain"/>
    <property type="match status" value="1"/>
</dbReference>
<evidence type="ECO:0000256" key="2">
    <source>
        <dbReference type="ARBA" id="ARBA00005995"/>
    </source>
</evidence>
<proteinExistence type="inferred from homology"/>
<dbReference type="GO" id="GO:0097621">
    <property type="term" value="F:monoamine oxidase activity"/>
    <property type="evidence" value="ECO:0007669"/>
    <property type="project" value="UniProtKB-EC"/>
</dbReference>
<dbReference type="InterPro" id="IPR001613">
    <property type="entry name" value="Flavin_amine_oxidase"/>
</dbReference>
<keyword evidence="3 6" id="KW-0560">Oxidoreductase</keyword>
<dbReference type="PANTHER" id="PTHR43563">
    <property type="entry name" value="AMINE OXIDASE"/>
    <property type="match status" value="1"/>
</dbReference>
<dbReference type="AlphaFoldDB" id="A0A840IWD6"/>
<dbReference type="Pfam" id="PF01593">
    <property type="entry name" value="Amino_oxidase"/>
    <property type="match status" value="1"/>
</dbReference>
<organism evidence="6 7">
    <name type="scientific">Amycolatopsis jiangsuensis</name>
    <dbReference type="NCBI Taxonomy" id="1181879"/>
    <lineage>
        <taxon>Bacteria</taxon>
        <taxon>Bacillati</taxon>
        <taxon>Actinomycetota</taxon>
        <taxon>Actinomycetes</taxon>
        <taxon>Pseudonocardiales</taxon>
        <taxon>Pseudonocardiaceae</taxon>
        <taxon>Amycolatopsis</taxon>
    </lineage>
</organism>
<feature type="binding site" evidence="4">
    <location>
        <begin position="32"/>
        <end position="33"/>
    </location>
    <ligand>
        <name>FAD</name>
        <dbReference type="ChEBI" id="CHEBI:57692"/>
    </ligand>
</feature>
<feature type="binding site" evidence="4">
    <location>
        <position position="337"/>
    </location>
    <ligand>
        <name>substrate</name>
    </ligand>
</feature>
<name>A0A840IWD6_9PSEU</name>
<keyword evidence="7" id="KW-1185">Reference proteome</keyword>
<protein>
    <submittedName>
        <fullName evidence="6">Monoamine oxidase</fullName>
        <ecNumber evidence="6">1.4.3.4</ecNumber>
    </submittedName>
</protein>
<dbReference type="SUPFAM" id="SSF54373">
    <property type="entry name" value="FAD-linked reductases, C-terminal domain"/>
    <property type="match status" value="1"/>
</dbReference>
<feature type="binding site" evidence="4">
    <location>
        <position position="232"/>
    </location>
    <ligand>
        <name>FAD</name>
        <dbReference type="ChEBI" id="CHEBI:57692"/>
    </ligand>
</feature>
<comment type="caution">
    <text evidence="6">The sequence shown here is derived from an EMBL/GenBank/DDBJ whole genome shotgun (WGS) entry which is preliminary data.</text>
</comment>
<feature type="binding site" evidence="4">
    <location>
        <position position="420"/>
    </location>
    <ligand>
        <name>FAD</name>
        <dbReference type="ChEBI" id="CHEBI:57692"/>
    </ligand>
</feature>
<dbReference type="InterPro" id="IPR036188">
    <property type="entry name" value="FAD/NAD-bd_sf"/>
</dbReference>
<comment type="cofactor">
    <cofactor evidence="1">
        <name>FAD</name>
        <dbReference type="ChEBI" id="CHEBI:57692"/>
    </cofactor>
</comment>
<evidence type="ECO:0000256" key="3">
    <source>
        <dbReference type="ARBA" id="ARBA00023002"/>
    </source>
</evidence>
<dbReference type="Proteomes" id="UP000581769">
    <property type="component" value="Unassembled WGS sequence"/>
</dbReference>
<dbReference type="SUPFAM" id="SSF51905">
    <property type="entry name" value="FAD/NAD(P)-binding domain"/>
    <property type="match status" value="1"/>
</dbReference>
<comment type="similarity">
    <text evidence="2">Belongs to the flavin monoamine oxidase family.</text>
</comment>
<evidence type="ECO:0000259" key="5">
    <source>
        <dbReference type="Pfam" id="PF01593"/>
    </source>
</evidence>
<reference evidence="6 7" key="1">
    <citation type="submission" date="2020-08" db="EMBL/GenBank/DDBJ databases">
        <title>Sequencing the genomes of 1000 actinobacteria strains.</title>
        <authorList>
            <person name="Klenk H.-P."/>
        </authorList>
    </citation>
    <scope>NUCLEOTIDE SEQUENCE [LARGE SCALE GENOMIC DNA]</scope>
    <source>
        <strain evidence="6 7">DSM 45859</strain>
    </source>
</reference>
<gene>
    <name evidence="6" type="ORF">BJY18_003230</name>
</gene>
<evidence type="ECO:0000256" key="4">
    <source>
        <dbReference type="PIRSR" id="PIRSR601613-1"/>
    </source>
</evidence>
<dbReference type="InterPro" id="IPR050703">
    <property type="entry name" value="Flavin_MAO"/>
</dbReference>
<accession>A0A840IWD6</accession>
<dbReference type="InterPro" id="IPR002937">
    <property type="entry name" value="Amino_oxidase"/>
</dbReference>
<dbReference type="Gene3D" id="3.90.660.10">
    <property type="match status" value="1"/>
</dbReference>
<sequence>MDTDVVVIGAGLAGLAAARQLTRAGRSVCVLEARDRVGGRTHNAEVGDGRFVELGGQFTGPGQDAIQRVAAEVGVGTFATHNTGAHLLDLDGRLRRRRDFTPSAGALASLGFLRAQRELNRMARQVPSEAPWLAPRAQEWDAVTLAGWMDRRLRSARARALLTTAVRVVWAAEPDEMSLLHVLAYISAGESLQRLAGTRNGAQQDRFTGGSQLIAQRLAEQLPRSPVLATPVRRIVQDDSGVVVHADGRTVRAGQAIVAVPPMLAARIDFTPAMPAGREQLLARMPQGTTLKYLAVYDEPFWRHDGLSGQLASDRFPVSATFDNSPPDGRPGVLLGFVVGRHAKQMLNLAAADRESAVKDCLSGWFGPRAGAPRQLLEASWTEDEWTRGCYCSNLVPGAWTSFGPWIREPHGRVHWAGSETGVRWYGSMDAAVTSGERAAAEVLAAAPAGVSAS</sequence>
<feature type="domain" description="Amine oxidase" evidence="5">
    <location>
        <begin position="12"/>
        <end position="444"/>
    </location>
</feature>
<dbReference type="PRINTS" id="PR00757">
    <property type="entry name" value="AMINEOXDASEF"/>
</dbReference>
<dbReference type="EC" id="1.4.3.4" evidence="6"/>